<sequence length="172" mass="19003">MRPSPAARGIRPPDPVALPRASHVLCRSGRRQSLFRRPVCSRRWVDFVMQRRSRPPEWGWSGWGVADVSARQLDFLRADGGGASVLFSEAAEALIVEGPRAFLRFTLDPHVGDSPAAPGTLRAPGKECPGPTQNICADLRTFMFMAALFLLNAQLRSQMGLWQVHEGRSLTL</sequence>
<dbReference type="Proteomes" id="UP001189429">
    <property type="component" value="Unassembled WGS sequence"/>
</dbReference>
<evidence type="ECO:0000313" key="1">
    <source>
        <dbReference type="EMBL" id="CAK0838704.1"/>
    </source>
</evidence>
<evidence type="ECO:0000313" key="2">
    <source>
        <dbReference type="Proteomes" id="UP001189429"/>
    </source>
</evidence>
<name>A0ABN9T188_9DINO</name>
<proteinExistence type="predicted"/>
<organism evidence="1 2">
    <name type="scientific">Prorocentrum cordatum</name>
    <dbReference type="NCBI Taxonomy" id="2364126"/>
    <lineage>
        <taxon>Eukaryota</taxon>
        <taxon>Sar</taxon>
        <taxon>Alveolata</taxon>
        <taxon>Dinophyceae</taxon>
        <taxon>Prorocentrales</taxon>
        <taxon>Prorocentraceae</taxon>
        <taxon>Prorocentrum</taxon>
    </lineage>
</organism>
<keyword evidence="2" id="KW-1185">Reference proteome</keyword>
<protein>
    <submittedName>
        <fullName evidence="1">Uncharacterized protein</fullName>
    </submittedName>
</protein>
<reference evidence="1" key="1">
    <citation type="submission" date="2023-10" db="EMBL/GenBank/DDBJ databases">
        <authorList>
            <person name="Chen Y."/>
            <person name="Shah S."/>
            <person name="Dougan E. K."/>
            <person name="Thang M."/>
            <person name="Chan C."/>
        </authorList>
    </citation>
    <scope>NUCLEOTIDE SEQUENCE [LARGE SCALE GENOMIC DNA]</scope>
</reference>
<gene>
    <name evidence="1" type="ORF">PCOR1329_LOCUS34598</name>
</gene>
<comment type="caution">
    <text evidence="1">The sequence shown here is derived from an EMBL/GenBank/DDBJ whole genome shotgun (WGS) entry which is preliminary data.</text>
</comment>
<accession>A0ABN9T188</accession>
<dbReference type="EMBL" id="CAUYUJ010014244">
    <property type="protein sequence ID" value="CAK0838704.1"/>
    <property type="molecule type" value="Genomic_DNA"/>
</dbReference>